<evidence type="ECO:0000313" key="2">
    <source>
        <dbReference type="Proteomes" id="UP000031449"/>
    </source>
</evidence>
<dbReference type="EMBL" id="CP009417">
    <property type="protein sequence ID" value="AJD93677.1"/>
    <property type="molecule type" value="Genomic_DNA"/>
</dbReference>
<name>A0A0B5AYD1_9BACL</name>
<geneLocation type="plasmid" evidence="2"/>
<dbReference type="BioCyc" id="JESP1508404:G14D9-13683-MONOMER"/>
<dbReference type="HOGENOM" id="CLU_2316533_0_0_9"/>
<organism evidence="1 2">
    <name type="scientific">Jeotgalibacillus malaysiensis</name>
    <dbReference type="NCBI Taxonomy" id="1508404"/>
    <lineage>
        <taxon>Bacteria</taxon>
        <taxon>Bacillati</taxon>
        <taxon>Bacillota</taxon>
        <taxon>Bacilli</taxon>
        <taxon>Bacillales</taxon>
        <taxon>Caryophanaceae</taxon>
        <taxon>Jeotgalibacillus</taxon>
    </lineage>
</organism>
<dbReference type="Proteomes" id="UP000031449">
    <property type="component" value="Plasmid unnamed"/>
</dbReference>
<reference evidence="1 2" key="1">
    <citation type="submission" date="2014-08" db="EMBL/GenBank/DDBJ databases">
        <title>Complete genome of a marine bacteria Jeotgalibacillus malaysiensis.</title>
        <authorList>
            <person name="Yaakop A.S."/>
            <person name="Chan K.-G."/>
            <person name="Goh K.M."/>
        </authorList>
    </citation>
    <scope>NUCLEOTIDE SEQUENCE [LARGE SCALE GENOMIC DNA]</scope>
    <source>
        <strain evidence="1 2">D5</strain>
        <plasmid evidence="2">Plasmid</plasmid>
    </source>
</reference>
<gene>
    <name evidence="1" type="ORF">JMA_43600</name>
</gene>
<keyword evidence="1" id="KW-0614">Plasmid</keyword>
<evidence type="ECO:0000313" key="1">
    <source>
        <dbReference type="EMBL" id="AJD93677.1"/>
    </source>
</evidence>
<sequence>MYLTSRASEAKTYGNTILTAEGTNEDVLFLNYQEDIPSIFPGLSYEEEEACRGLQDYTLEKGYKACALTYGNGDIHLIVYDTSFFTFIDLDEEATESIA</sequence>
<dbReference type="KEGG" id="jeo:JMA_43600"/>
<proteinExistence type="predicted"/>
<dbReference type="AlphaFoldDB" id="A0A0B5AYD1"/>
<keyword evidence="2" id="KW-1185">Reference proteome</keyword>
<accession>A0A0B5AYD1</accession>
<protein>
    <submittedName>
        <fullName evidence="1">Uncharacterized protein</fullName>
    </submittedName>
</protein>